<dbReference type="Gene3D" id="3.40.50.1460">
    <property type="match status" value="2"/>
</dbReference>
<feature type="domain" description="Legumain prodomain" evidence="2">
    <location>
        <begin position="158"/>
        <end position="253"/>
    </location>
</feature>
<dbReference type="PANTHER" id="PTHR12000:SF42">
    <property type="entry name" value="LEGUMAIN"/>
    <property type="match status" value="1"/>
</dbReference>
<dbReference type="PANTHER" id="PTHR12000">
    <property type="entry name" value="HEMOGLOBINASE FAMILY MEMBER"/>
    <property type="match status" value="1"/>
</dbReference>
<dbReference type="Gene3D" id="1.10.132.130">
    <property type="match status" value="1"/>
</dbReference>
<evidence type="ECO:0000313" key="4">
    <source>
        <dbReference type="Proteomes" id="UP001321473"/>
    </source>
</evidence>
<evidence type="ECO:0000259" key="2">
    <source>
        <dbReference type="Pfam" id="PF20985"/>
    </source>
</evidence>
<dbReference type="EMBL" id="JARKHS020000416">
    <property type="protein sequence ID" value="KAK8788852.1"/>
    <property type="molecule type" value="Genomic_DNA"/>
</dbReference>
<dbReference type="AlphaFoldDB" id="A0AAQ4FRH6"/>
<organism evidence="3 4">
    <name type="scientific">Amblyomma americanum</name>
    <name type="common">Lone star tick</name>
    <dbReference type="NCBI Taxonomy" id="6943"/>
    <lineage>
        <taxon>Eukaryota</taxon>
        <taxon>Metazoa</taxon>
        <taxon>Ecdysozoa</taxon>
        <taxon>Arthropoda</taxon>
        <taxon>Chelicerata</taxon>
        <taxon>Arachnida</taxon>
        <taxon>Acari</taxon>
        <taxon>Parasitiformes</taxon>
        <taxon>Ixodida</taxon>
        <taxon>Ixodoidea</taxon>
        <taxon>Ixodidae</taxon>
        <taxon>Amblyomminae</taxon>
        <taxon>Amblyomma</taxon>
    </lineage>
</organism>
<dbReference type="GO" id="GO:0051603">
    <property type="term" value="P:proteolysis involved in protein catabolic process"/>
    <property type="evidence" value="ECO:0007669"/>
    <property type="project" value="TreeGrafter"/>
</dbReference>
<dbReference type="Pfam" id="PF20985">
    <property type="entry name" value="Legum_prodom"/>
    <property type="match status" value="1"/>
</dbReference>
<dbReference type="InterPro" id="IPR048501">
    <property type="entry name" value="Legum_prodom"/>
</dbReference>
<dbReference type="InterPro" id="IPR001096">
    <property type="entry name" value="Peptidase_C13"/>
</dbReference>
<dbReference type="InterPro" id="IPR046427">
    <property type="entry name" value="Legumain_prodom_sf"/>
</dbReference>
<dbReference type="GO" id="GO:0004197">
    <property type="term" value="F:cysteine-type endopeptidase activity"/>
    <property type="evidence" value="ECO:0007669"/>
    <property type="project" value="TreeGrafter"/>
</dbReference>
<evidence type="ECO:0000313" key="3">
    <source>
        <dbReference type="EMBL" id="KAK8788852.1"/>
    </source>
</evidence>
<gene>
    <name evidence="3" type="ORF">V5799_021373</name>
</gene>
<dbReference type="CDD" id="cd21115">
    <property type="entry name" value="legumain_C"/>
    <property type="match status" value="1"/>
</dbReference>
<proteinExistence type="inferred from homology"/>
<dbReference type="GO" id="GO:0006624">
    <property type="term" value="P:vacuolar protein processing"/>
    <property type="evidence" value="ECO:0007669"/>
    <property type="project" value="TreeGrafter"/>
</dbReference>
<comment type="caution">
    <text evidence="3">The sequence shown here is derived from an EMBL/GenBank/DDBJ whole genome shotgun (WGS) entry which is preliminary data.</text>
</comment>
<dbReference type="FunFam" id="1.10.132.130:FF:000001">
    <property type="entry name" value="Vacuolar-processing enzyme beta-isozyme"/>
    <property type="match status" value="1"/>
</dbReference>
<comment type="similarity">
    <text evidence="1">Belongs to the peptidase C13 family.</text>
</comment>
<reference evidence="3 4" key="1">
    <citation type="journal article" date="2023" name="Arcadia Sci">
        <title>De novo assembly of a long-read Amblyomma americanum tick genome.</title>
        <authorList>
            <person name="Chou S."/>
            <person name="Poskanzer K.E."/>
            <person name="Rollins M."/>
            <person name="Thuy-Boun P.S."/>
        </authorList>
    </citation>
    <scope>NUCLEOTIDE SEQUENCE [LARGE SCALE GENOMIC DNA]</scope>
    <source>
        <strain evidence="3">F_SG_1</strain>
        <tissue evidence="3">Salivary glands</tissue>
    </source>
</reference>
<dbReference type="Proteomes" id="UP001321473">
    <property type="component" value="Unassembled WGS sequence"/>
</dbReference>
<accession>A0AAQ4FRH6</accession>
<dbReference type="GO" id="GO:0005773">
    <property type="term" value="C:vacuole"/>
    <property type="evidence" value="ECO:0007669"/>
    <property type="project" value="GOC"/>
</dbReference>
<dbReference type="PIRSF" id="PIRSF019663">
    <property type="entry name" value="Legumain"/>
    <property type="match status" value="1"/>
</dbReference>
<evidence type="ECO:0000256" key="1">
    <source>
        <dbReference type="ARBA" id="ARBA00009941"/>
    </source>
</evidence>
<name>A0AAQ4FRH6_AMBAM</name>
<protein>
    <recommendedName>
        <fullName evidence="2">Legumain prodomain domain-containing protein</fullName>
    </recommendedName>
</protein>
<sequence length="262" mass="29878">MMYDDIAYDESNPKPGKIYNHPYGRNVYKGVPKDYIGDMVTPENFLDVLQGIEAYLGDEYSIHWMEDSDSIGPLRRISLGDQFEFVAQQTERSSVTMYGDDRMENAPLSDFQGDKKARPIIVPKVPCRRTSNRDVPVAILTLELESTTDPVRRIILEKKLKKTMDNREFVDKKVAELAMFIAGGNEDIAKSLLSSERKVKNFECYEDAVLYFNVKCFDLSSNPYVLEHLRIFVNACEFGYMVEDITHAMDAICSHPSINGTV</sequence>
<dbReference type="Pfam" id="PF01650">
    <property type="entry name" value="Peptidase_C13"/>
    <property type="match status" value="2"/>
</dbReference>
<keyword evidence="4" id="KW-1185">Reference proteome</keyword>